<keyword evidence="1" id="KW-1133">Transmembrane helix</keyword>
<dbReference type="EMBL" id="JADIMY010000098">
    <property type="protein sequence ID" value="MBO8427880.1"/>
    <property type="molecule type" value="Genomic_DNA"/>
</dbReference>
<evidence type="ECO:0000313" key="3">
    <source>
        <dbReference type="Proteomes" id="UP000823613"/>
    </source>
</evidence>
<sequence>MKNNINVITTKEIKKLSKGKISYRYYKIFLPLGFFFFFSFIVFIYLSFYPSFNYIYLIVSISSIILSIFFLVLALFKKTYSKKKVDDLNETLIKDSFKSLRYEDRSNLIRTNLLKELKIENLMIKKIKGAIFTEVLNHPSLLISISESEINVKKDLLEIIKDNEVRNKLEEVNKDTNNSTKINKELGNRNIRSLDFVPFKGVVILLDNFNFNLVNQVEVREIKDSISKSYFYSSDIYKINIKGLSNKFDIYSDNYNVTNTLLNTKVINFINNLAKTFNKGIAIIFKRNSLVIELYGINFDTSLISYTDLTPGKSYLKKNEEFKKVYEIIKEVSELFTS</sequence>
<reference evidence="2" key="1">
    <citation type="submission" date="2020-10" db="EMBL/GenBank/DDBJ databases">
        <authorList>
            <person name="Gilroy R."/>
        </authorList>
    </citation>
    <scope>NUCLEOTIDE SEQUENCE</scope>
    <source>
        <strain evidence="2">11159</strain>
    </source>
</reference>
<proteinExistence type="predicted"/>
<reference evidence="2" key="2">
    <citation type="journal article" date="2021" name="PeerJ">
        <title>Extensive microbial diversity within the chicken gut microbiome revealed by metagenomics and culture.</title>
        <authorList>
            <person name="Gilroy R."/>
            <person name="Ravi A."/>
            <person name="Getino M."/>
            <person name="Pursley I."/>
            <person name="Horton D.L."/>
            <person name="Alikhan N.F."/>
            <person name="Baker D."/>
            <person name="Gharbi K."/>
            <person name="Hall N."/>
            <person name="Watson M."/>
            <person name="Adriaenssens E.M."/>
            <person name="Foster-Nyarko E."/>
            <person name="Jarju S."/>
            <person name="Secka A."/>
            <person name="Antonio M."/>
            <person name="Oren A."/>
            <person name="Chaudhuri R.R."/>
            <person name="La Ragione R."/>
            <person name="Hildebrand F."/>
            <person name="Pallen M.J."/>
        </authorList>
    </citation>
    <scope>NUCLEOTIDE SEQUENCE</scope>
    <source>
        <strain evidence="2">11159</strain>
    </source>
</reference>
<name>A0A9D9GUM9_9BACL</name>
<comment type="caution">
    <text evidence="2">The sequence shown here is derived from an EMBL/GenBank/DDBJ whole genome shotgun (WGS) entry which is preliminary data.</text>
</comment>
<evidence type="ECO:0000256" key="1">
    <source>
        <dbReference type="SAM" id="Phobius"/>
    </source>
</evidence>
<keyword evidence="1" id="KW-0472">Membrane</keyword>
<protein>
    <submittedName>
        <fullName evidence="2">DUF3137 domain-containing protein</fullName>
    </submittedName>
</protein>
<dbReference type="Proteomes" id="UP000823613">
    <property type="component" value="Unassembled WGS sequence"/>
</dbReference>
<feature type="transmembrane region" description="Helical" evidence="1">
    <location>
        <begin position="28"/>
        <end position="48"/>
    </location>
</feature>
<accession>A0A9D9GUM9</accession>
<dbReference type="Pfam" id="PF11335">
    <property type="entry name" value="DUF3137"/>
    <property type="match status" value="1"/>
</dbReference>
<keyword evidence="1" id="KW-0812">Transmembrane</keyword>
<dbReference type="AlphaFoldDB" id="A0A9D9GUM9"/>
<dbReference type="InterPro" id="IPR021484">
    <property type="entry name" value="DUF3137"/>
</dbReference>
<organism evidence="2 3">
    <name type="scientific">Candidatus Onthovivens merdipullorum</name>
    <dbReference type="NCBI Taxonomy" id="2840889"/>
    <lineage>
        <taxon>Bacteria</taxon>
        <taxon>Bacillati</taxon>
        <taxon>Bacillota</taxon>
        <taxon>Bacilli</taxon>
        <taxon>Bacillales</taxon>
        <taxon>Candidatus Onthovivens</taxon>
    </lineage>
</organism>
<evidence type="ECO:0000313" key="2">
    <source>
        <dbReference type="EMBL" id="MBO8427880.1"/>
    </source>
</evidence>
<feature type="transmembrane region" description="Helical" evidence="1">
    <location>
        <begin position="54"/>
        <end position="76"/>
    </location>
</feature>
<gene>
    <name evidence="2" type="ORF">IAC58_04985</name>
</gene>